<dbReference type="InterPro" id="IPR051054">
    <property type="entry name" value="SorC_transcr_regulators"/>
</dbReference>
<evidence type="ECO:0000313" key="8">
    <source>
        <dbReference type="Proteomes" id="UP001596253"/>
    </source>
</evidence>
<dbReference type="Pfam" id="PF04198">
    <property type="entry name" value="Sugar-bind"/>
    <property type="match status" value="1"/>
</dbReference>
<dbReference type="EMBL" id="JBHSSD010000020">
    <property type="protein sequence ID" value="MFC6164042.1"/>
    <property type="molecule type" value="Genomic_DNA"/>
</dbReference>
<dbReference type="SUPFAM" id="SSF100950">
    <property type="entry name" value="NagB/RpiA/CoA transferase-like"/>
    <property type="match status" value="1"/>
</dbReference>
<keyword evidence="8" id="KW-1185">Reference proteome</keyword>
<dbReference type="Gene3D" id="1.10.10.60">
    <property type="entry name" value="Homeodomain-like"/>
    <property type="match status" value="1"/>
</dbReference>
<dbReference type="InterPro" id="IPR037171">
    <property type="entry name" value="NagB/RpiA_transferase-like"/>
</dbReference>
<dbReference type="InterPro" id="IPR007324">
    <property type="entry name" value="Sugar-bd_dom_put"/>
</dbReference>
<dbReference type="SUPFAM" id="SSF88659">
    <property type="entry name" value="Sigma3 and sigma4 domains of RNA polymerase sigma factors"/>
    <property type="match status" value="1"/>
</dbReference>
<keyword evidence="2" id="KW-0805">Transcription regulation</keyword>
<gene>
    <name evidence="7" type="ORF">ACFP3T_05085</name>
</gene>
<dbReference type="Proteomes" id="UP001596253">
    <property type="component" value="Unassembled WGS sequence"/>
</dbReference>
<accession>A0ABW1R595</accession>
<reference evidence="8" key="1">
    <citation type="journal article" date="2019" name="Int. J. Syst. Evol. Microbiol.">
        <title>The Global Catalogue of Microorganisms (GCM) 10K type strain sequencing project: providing services to taxonomists for standard genome sequencing and annotation.</title>
        <authorList>
            <consortium name="The Broad Institute Genomics Platform"/>
            <consortium name="The Broad Institute Genome Sequencing Center for Infectious Disease"/>
            <person name="Wu L."/>
            <person name="Ma J."/>
        </authorList>
    </citation>
    <scope>NUCLEOTIDE SEQUENCE [LARGE SCALE GENOMIC DNA]</scope>
    <source>
        <strain evidence="8">CCM 8932</strain>
    </source>
</reference>
<evidence type="ECO:0000256" key="2">
    <source>
        <dbReference type="ARBA" id="ARBA00023015"/>
    </source>
</evidence>
<comment type="caution">
    <text evidence="7">The sequence shown here is derived from an EMBL/GenBank/DDBJ whole genome shotgun (WGS) entry which is preliminary data.</text>
</comment>
<evidence type="ECO:0000313" key="7">
    <source>
        <dbReference type="EMBL" id="MFC6164042.1"/>
    </source>
</evidence>
<evidence type="ECO:0000256" key="4">
    <source>
        <dbReference type="ARBA" id="ARBA00023163"/>
    </source>
</evidence>
<dbReference type="PANTHER" id="PTHR34294">
    <property type="entry name" value="TRANSCRIPTIONAL REGULATOR-RELATED"/>
    <property type="match status" value="1"/>
</dbReference>
<dbReference type="RefSeq" id="WP_137640859.1">
    <property type="nucleotide sequence ID" value="NZ_BJDK01000031.1"/>
</dbReference>
<sequence>MNDNRRRLLAKVAYLYYIRDYTQAQIAQELNIYRTTISRMLKQARENEIVDIKINDFNTDLFNLEEQLRQRYHLKNAVVIASEPHADHQAKERRLSNEAALYLKQIIKPHNIVGFAWGSILAGMIGQLHHPMQTAATFVPLVGGPSPSNAQYHVNGIVYDAARAFGGQSLFVDAAAVQESQYIRDGITSSQYFHEIRHCWDNLDIALLGIGGPLTNTSSRWRDLLTPADRELLKERQAIGDCCCTFFDKHGKILRGDLLNRTIAIPLDQIKQVPNAIAIARSLTKAPAILALLKMGILTTLITDAETAQRVLDLDN</sequence>
<dbReference type="InterPro" id="IPR013324">
    <property type="entry name" value="RNA_pol_sigma_r3/r4-like"/>
</dbReference>
<evidence type="ECO:0000256" key="1">
    <source>
        <dbReference type="ARBA" id="ARBA00010466"/>
    </source>
</evidence>
<proteinExistence type="inferred from homology"/>
<keyword evidence="3" id="KW-0238">DNA-binding</keyword>
<dbReference type="PANTHER" id="PTHR34294:SF1">
    <property type="entry name" value="TRANSCRIPTIONAL REGULATOR LSRR"/>
    <property type="match status" value="1"/>
</dbReference>
<evidence type="ECO:0000256" key="3">
    <source>
        <dbReference type="ARBA" id="ARBA00023125"/>
    </source>
</evidence>
<name>A0ABW1R595_9LACO</name>
<organism evidence="7 8">
    <name type="scientific">Lactiplantibacillus dongliensis</name>
    <dbReference type="NCBI Taxonomy" id="2559919"/>
    <lineage>
        <taxon>Bacteria</taxon>
        <taxon>Bacillati</taxon>
        <taxon>Bacillota</taxon>
        <taxon>Bacilli</taxon>
        <taxon>Lactobacillales</taxon>
        <taxon>Lactobacillaceae</taxon>
        <taxon>Lactiplantibacillus</taxon>
    </lineage>
</organism>
<dbReference type="InterPro" id="IPR007630">
    <property type="entry name" value="RNA_pol_sigma70_r4"/>
</dbReference>
<dbReference type="Pfam" id="PF04545">
    <property type="entry name" value="Sigma70_r4"/>
    <property type="match status" value="1"/>
</dbReference>
<evidence type="ECO:0000259" key="6">
    <source>
        <dbReference type="Pfam" id="PF04545"/>
    </source>
</evidence>
<feature type="domain" description="RNA polymerase sigma-70 region 4" evidence="6">
    <location>
        <begin position="14"/>
        <end position="46"/>
    </location>
</feature>
<protein>
    <submittedName>
        <fullName evidence="7">Sugar-binding transcriptional regulator</fullName>
    </submittedName>
</protein>
<evidence type="ECO:0000259" key="5">
    <source>
        <dbReference type="Pfam" id="PF04198"/>
    </source>
</evidence>
<feature type="domain" description="Sugar-binding" evidence="5">
    <location>
        <begin position="59"/>
        <end position="312"/>
    </location>
</feature>
<comment type="similarity">
    <text evidence="1">Belongs to the SorC transcriptional regulatory family.</text>
</comment>
<keyword evidence="4" id="KW-0804">Transcription</keyword>
<dbReference type="Gene3D" id="3.40.50.1360">
    <property type="match status" value="1"/>
</dbReference>